<organism evidence="2">
    <name type="scientific">Anguilla anguilla</name>
    <name type="common">European freshwater eel</name>
    <name type="synonym">Muraena anguilla</name>
    <dbReference type="NCBI Taxonomy" id="7936"/>
    <lineage>
        <taxon>Eukaryota</taxon>
        <taxon>Metazoa</taxon>
        <taxon>Chordata</taxon>
        <taxon>Craniata</taxon>
        <taxon>Vertebrata</taxon>
        <taxon>Euteleostomi</taxon>
        <taxon>Actinopterygii</taxon>
        <taxon>Neopterygii</taxon>
        <taxon>Teleostei</taxon>
        <taxon>Anguilliformes</taxon>
        <taxon>Anguillidae</taxon>
        <taxon>Anguilla</taxon>
    </lineage>
</organism>
<protein>
    <submittedName>
        <fullName evidence="2">Uncharacterized protein</fullName>
    </submittedName>
</protein>
<reference evidence="2" key="2">
    <citation type="journal article" date="2015" name="Fish Shellfish Immunol.">
        <title>Early steps in the European eel (Anguilla anguilla)-Vibrio vulnificus interaction in the gills: Role of the RtxA13 toxin.</title>
        <authorList>
            <person name="Callol A."/>
            <person name="Pajuelo D."/>
            <person name="Ebbesson L."/>
            <person name="Teles M."/>
            <person name="MacKenzie S."/>
            <person name="Amaro C."/>
        </authorList>
    </citation>
    <scope>NUCLEOTIDE SEQUENCE</scope>
</reference>
<reference evidence="2" key="1">
    <citation type="submission" date="2014-11" db="EMBL/GenBank/DDBJ databases">
        <authorList>
            <person name="Amaro Gonzalez C."/>
        </authorList>
    </citation>
    <scope>NUCLEOTIDE SEQUENCE</scope>
</reference>
<evidence type="ECO:0000256" key="1">
    <source>
        <dbReference type="SAM" id="SignalP"/>
    </source>
</evidence>
<feature type="chain" id="PRO_5002431088" evidence="1">
    <location>
        <begin position="24"/>
        <end position="41"/>
    </location>
</feature>
<proteinExistence type="predicted"/>
<dbReference type="AlphaFoldDB" id="A0A0E9QHJ3"/>
<name>A0A0E9QHJ3_ANGAN</name>
<evidence type="ECO:0000313" key="2">
    <source>
        <dbReference type="EMBL" id="JAH16331.1"/>
    </source>
</evidence>
<accession>A0A0E9QHJ3</accession>
<sequence length="41" mass="4804">MLWRITTHSRGVVMLCFNFITLTLELTSNTYFDKCPQCSEC</sequence>
<dbReference type="EMBL" id="GBXM01092246">
    <property type="protein sequence ID" value="JAH16331.1"/>
    <property type="molecule type" value="Transcribed_RNA"/>
</dbReference>
<feature type="signal peptide" evidence="1">
    <location>
        <begin position="1"/>
        <end position="23"/>
    </location>
</feature>
<keyword evidence="1" id="KW-0732">Signal</keyword>